<evidence type="ECO:0000313" key="9">
    <source>
        <dbReference type="Proteomes" id="UP001179280"/>
    </source>
</evidence>
<evidence type="ECO:0000256" key="2">
    <source>
        <dbReference type="ARBA" id="ARBA00022840"/>
    </source>
</evidence>
<dbReference type="SUPFAM" id="SSF55785">
    <property type="entry name" value="PYP-like sensor domain (PAS domain)"/>
    <property type="match status" value="1"/>
</dbReference>
<dbReference type="SMART" id="SM00091">
    <property type="entry name" value="PAS"/>
    <property type="match status" value="1"/>
</dbReference>
<dbReference type="Proteomes" id="UP001179280">
    <property type="component" value="Unassembled WGS sequence"/>
</dbReference>
<dbReference type="PANTHER" id="PTHR32071">
    <property type="entry name" value="TRANSCRIPTIONAL REGULATORY PROTEIN"/>
    <property type="match status" value="1"/>
</dbReference>
<dbReference type="InterPro" id="IPR027417">
    <property type="entry name" value="P-loop_NTPase"/>
</dbReference>
<dbReference type="PANTHER" id="PTHR32071:SF57">
    <property type="entry name" value="C4-DICARBOXYLATE TRANSPORT TRANSCRIPTIONAL REGULATORY PROTEIN DCTD"/>
    <property type="match status" value="1"/>
</dbReference>
<dbReference type="Gene3D" id="3.40.50.300">
    <property type="entry name" value="P-loop containing nucleotide triphosphate hydrolases"/>
    <property type="match status" value="1"/>
</dbReference>
<dbReference type="Gene3D" id="3.30.450.20">
    <property type="entry name" value="PAS domain"/>
    <property type="match status" value="1"/>
</dbReference>
<dbReference type="EMBL" id="JAFBCV010000001">
    <property type="protein sequence ID" value="MBM7836933.1"/>
    <property type="molecule type" value="Genomic_DNA"/>
</dbReference>
<dbReference type="InterPro" id="IPR002078">
    <property type="entry name" value="Sigma_54_int"/>
</dbReference>
<evidence type="ECO:0000259" key="6">
    <source>
        <dbReference type="PROSITE" id="PS50045"/>
    </source>
</evidence>
<dbReference type="SUPFAM" id="SSF52540">
    <property type="entry name" value="P-loop containing nucleoside triphosphate hydrolases"/>
    <property type="match status" value="1"/>
</dbReference>
<dbReference type="InterPro" id="IPR009057">
    <property type="entry name" value="Homeodomain-like_sf"/>
</dbReference>
<proteinExistence type="predicted"/>
<evidence type="ECO:0000256" key="1">
    <source>
        <dbReference type="ARBA" id="ARBA00022741"/>
    </source>
</evidence>
<dbReference type="Pfam" id="PF00158">
    <property type="entry name" value="Sigma54_activat"/>
    <property type="match status" value="1"/>
</dbReference>
<keyword evidence="9" id="KW-1185">Reference proteome</keyword>
<dbReference type="Pfam" id="PF25601">
    <property type="entry name" value="AAA_lid_14"/>
    <property type="match status" value="1"/>
</dbReference>
<dbReference type="InterPro" id="IPR058031">
    <property type="entry name" value="AAA_lid_NorR"/>
</dbReference>
<dbReference type="Gene3D" id="1.10.10.60">
    <property type="entry name" value="Homeodomain-like"/>
    <property type="match status" value="1"/>
</dbReference>
<dbReference type="Gene3D" id="1.10.8.60">
    <property type="match status" value="1"/>
</dbReference>
<organism evidence="8 9">
    <name type="scientific">Shouchella xiaoxiensis</name>
    <dbReference type="NCBI Taxonomy" id="766895"/>
    <lineage>
        <taxon>Bacteria</taxon>
        <taxon>Bacillati</taxon>
        <taxon>Bacillota</taxon>
        <taxon>Bacilli</taxon>
        <taxon>Bacillales</taxon>
        <taxon>Bacillaceae</taxon>
        <taxon>Shouchella</taxon>
    </lineage>
</organism>
<feature type="domain" description="PAS" evidence="7">
    <location>
        <begin position="106"/>
        <end position="157"/>
    </location>
</feature>
<keyword evidence="4" id="KW-0238">DNA-binding</keyword>
<dbReference type="InterPro" id="IPR025943">
    <property type="entry name" value="Sigma_54_int_dom_ATP-bd_2"/>
</dbReference>
<dbReference type="PRINTS" id="PR01590">
    <property type="entry name" value="HTHFIS"/>
</dbReference>
<dbReference type="InterPro" id="IPR003593">
    <property type="entry name" value="AAA+_ATPase"/>
</dbReference>
<dbReference type="SMART" id="SM00382">
    <property type="entry name" value="AAA"/>
    <property type="match status" value="1"/>
</dbReference>
<dbReference type="InterPro" id="IPR025662">
    <property type="entry name" value="Sigma_54_int_dom_ATP-bd_1"/>
</dbReference>
<evidence type="ECO:0000259" key="7">
    <source>
        <dbReference type="PROSITE" id="PS50112"/>
    </source>
</evidence>
<reference evidence="8" key="1">
    <citation type="submission" date="2021-01" db="EMBL/GenBank/DDBJ databases">
        <title>Genomic Encyclopedia of Type Strains, Phase IV (KMG-IV): sequencing the most valuable type-strain genomes for metagenomic binning, comparative biology and taxonomic classification.</title>
        <authorList>
            <person name="Goeker M."/>
        </authorList>
    </citation>
    <scope>NUCLEOTIDE SEQUENCE</scope>
    <source>
        <strain evidence="8">DSM 21943</strain>
    </source>
</reference>
<dbReference type="PROSITE" id="PS00688">
    <property type="entry name" value="SIGMA54_INTERACT_3"/>
    <property type="match status" value="1"/>
</dbReference>
<keyword evidence="2" id="KW-0067">ATP-binding</keyword>
<keyword evidence="1" id="KW-0547">Nucleotide-binding</keyword>
<dbReference type="Pfam" id="PF02954">
    <property type="entry name" value="HTH_8"/>
    <property type="match status" value="1"/>
</dbReference>
<evidence type="ECO:0000313" key="8">
    <source>
        <dbReference type="EMBL" id="MBM7836933.1"/>
    </source>
</evidence>
<dbReference type="CDD" id="cd00009">
    <property type="entry name" value="AAA"/>
    <property type="match status" value="1"/>
</dbReference>
<evidence type="ECO:0000256" key="4">
    <source>
        <dbReference type="ARBA" id="ARBA00023125"/>
    </source>
</evidence>
<dbReference type="PROSITE" id="PS50112">
    <property type="entry name" value="PAS"/>
    <property type="match status" value="1"/>
</dbReference>
<accession>A0ABS2SN39</accession>
<comment type="caution">
    <text evidence="8">The sequence shown here is derived from an EMBL/GenBank/DDBJ whole genome shotgun (WGS) entry which is preliminary data.</text>
</comment>
<dbReference type="InterPro" id="IPR035965">
    <property type="entry name" value="PAS-like_dom_sf"/>
</dbReference>
<dbReference type="InterPro" id="IPR002197">
    <property type="entry name" value="HTH_Fis"/>
</dbReference>
<evidence type="ECO:0000256" key="5">
    <source>
        <dbReference type="ARBA" id="ARBA00023163"/>
    </source>
</evidence>
<keyword evidence="5" id="KW-0804">Transcription</keyword>
<dbReference type="RefSeq" id="WP_367617743.1">
    <property type="nucleotide sequence ID" value="NZ_JAFBCV010000001.1"/>
</dbReference>
<dbReference type="PROSITE" id="PS00675">
    <property type="entry name" value="SIGMA54_INTERACT_1"/>
    <property type="match status" value="1"/>
</dbReference>
<gene>
    <name evidence="8" type="ORF">JOC54_000164</name>
</gene>
<dbReference type="InterPro" id="IPR000014">
    <property type="entry name" value="PAS"/>
</dbReference>
<sequence>MDTQQQPSFLESGTEYEATAVFAVRDDRDLIASNETGDQLLERSGYSSQKEYSFEKEWIPRLCALIEQAGDNVYVHKENWRVNGEESLLYFLSVTKQEAALKGDSQERKLLDMIEHTYDGLVMVDQNGYVQMFSQAYADFIQVNQAESIGKHVTEVIPNTRMHIVAKSGVEETAQLQKVGNNYIIVTRTPMYKGSELVGAVGKLLFKNIGQFSALFRRLNMLEKEVRKYKGEFRDRNKASYSFQNLIGNSRAFTHVIKQAKKAAEGNATILLLGESGTGKELFAHSIHQASSRAMGVFVKVNCAAIPNDLLEAELFGYEEGSFTGAKKGGKLGKFEVADGGTIFLDEIGELPLHMQVKLLRVLQEREVERVGGLTTKPVDVRVIAATNQSLHSLVEKGEFRLDLYYRLKVIELHIPALRERTSDIEPLLYFLIKKYEAILGIEVTGIDPQTVQLLRAYHFPGNIRELENIVERALNLMNSVDSFTPLLLPLEVIGKEEEDDVLTLAAQLEEAEIKAIAQCLKRTKGNKSEAAKLLGISRTTFYEKMAKHRF</sequence>
<name>A0ABS2SN39_9BACI</name>
<protein>
    <submittedName>
        <fullName evidence="8">Transcriptional regulator with PAS, ATPase and Fis domain</fullName>
    </submittedName>
</protein>
<keyword evidence="3" id="KW-0805">Transcription regulation</keyword>
<dbReference type="PROSITE" id="PS50045">
    <property type="entry name" value="SIGMA54_INTERACT_4"/>
    <property type="match status" value="1"/>
</dbReference>
<dbReference type="SUPFAM" id="SSF46689">
    <property type="entry name" value="Homeodomain-like"/>
    <property type="match status" value="1"/>
</dbReference>
<dbReference type="InterPro" id="IPR025944">
    <property type="entry name" value="Sigma_54_int_dom_CS"/>
</dbReference>
<dbReference type="PROSITE" id="PS00676">
    <property type="entry name" value="SIGMA54_INTERACT_2"/>
    <property type="match status" value="1"/>
</dbReference>
<evidence type="ECO:0000256" key="3">
    <source>
        <dbReference type="ARBA" id="ARBA00023015"/>
    </source>
</evidence>
<feature type="domain" description="Sigma-54 factor interaction" evidence="6">
    <location>
        <begin position="246"/>
        <end position="476"/>
    </location>
</feature>